<dbReference type="PANTHER" id="PTHR11360:SF284">
    <property type="entry name" value="EG:103B4.3 PROTEIN-RELATED"/>
    <property type="match status" value="1"/>
</dbReference>
<keyword evidence="7" id="KW-1185">Reference proteome</keyword>
<feature type="transmembrane region" description="Helical" evidence="4">
    <location>
        <begin position="118"/>
        <end position="139"/>
    </location>
</feature>
<dbReference type="InterPro" id="IPR020846">
    <property type="entry name" value="MFS_dom"/>
</dbReference>
<dbReference type="Gene3D" id="1.20.1250.20">
    <property type="entry name" value="MFS general substrate transporter like domains"/>
    <property type="match status" value="2"/>
</dbReference>
<dbReference type="PROSITE" id="PS50850">
    <property type="entry name" value="MFS"/>
    <property type="match status" value="1"/>
</dbReference>
<keyword evidence="3 4" id="KW-0472">Membrane</keyword>
<feature type="transmembrane region" description="Helical" evidence="4">
    <location>
        <begin position="252"/>
        <end position="272"/>
    </location>
</feature>
<reference evidence="6" key="1">
    <citation type="journal article" date="2014" name="Int. J. Syst. Evol. Microbiol.">
        <title>Complete genome of a new Firmicutes species belonging to the dominant human colonic microbiota ('Ruminococcus bicirculans') reveals two chromosomes and a selective capacity to utilize plant glucans.</title>
        <authorList>
            <consortium name="NISC Comparative Sequencing Program"/>
            <person name="Wegmann U."/>
            <person name="Louis P."/>
            <person name="Goesmann A."/>
            <person name="Henrissat B."/>
            <person name="Duncan S.H."/>
            <person name="Flint H.J."/>
        </authorList>
    </citation>
    <scope>NUCLEOTIDE SEQUENCE</scope>
    <source>
        <strain evidence="6">NBRC 108219</strain>
    </source>
</reference>
<accession>A0ABQ5V7J6</accession>
<evidence type="ECO:0000313" key="6">
    <source>
        <dbReference type="EMBL" id="GLQ23052.1"/>
    </source>
</evidence>
<keyword evidence="1 4" id="KW-0812">Transmembrane</keyword>
<feature type="transmembrane region" description="Helical" evidence="4">
    <location>
        <begin position="21"/>
        <end position="43"/>
    </location>
</feature>
<evidence type="ECO:0000256" key="4">
    <source>
        <dbReference type="SAM" id="Phobius"/>
    </source>
</evidence>
<evidence type="ECO:0000256" key="1">
    <source>
        <dbReference type="ARBA" id="ARBA00022692"/>
    </source>
</evidence>
<feature type="transmembrane region" description="Helical" evidence="4">
    <location>
        <begin position="184"/>
        <end position="204"/>
    </location>
</feature>
<evidence type="ECO:0000313" key="7">
    <source>
        <dbReference type="Proteomes" id="UP001161391"/>
    </source>
</evidence>
<dbReference type="InterPro" id="IPR036259">
    <property type="entry name" value="MFS_trans_sf"/>
</dbReference>
<feature type="transmembrane region" description="Helical" evidence="4">
    <location>
        <begin position="63"/>
        <end position="82"/>
    </location>
</feature>
<proteinExistence type="predicted"/>
<feature type="transmembrane region" description="Helical" evidence="4">
    <location>
        <begin position="151"/>
        <end position="172"/>
    </location>
</feature>
<feature type="transmembrane region" description="Helical" evidence="4">
    <location>
        <begin position="334"/>
        <end position="352"/>
    </location>
</feature>
<feature type="transmembrane region" description="Helical" evidence="4">
    <location>
        <begin position="94"/>
        <end position="112"/>
    </location>
</feature>
<reference evidence="6" key="2">
    <citation type="submission" date="2023-01" db="EMBL/GenBank/DDBJ databases">
        <title>Draft genome sequence of Algimonas ampicilliniresistens strain NBRC 108219.</title>
        <authorList>
            <person name="Sun Q."/>
            <person name="Mori K."/>
        </authorList>
    </citation>
    <scope>NUCLEOTIDE SEQUENCE</scope>
    <source>
        <strain evidence="6">NBRC 108219</strain>
    </source>
</reference>
<feature type="transmembrane region" description="Helical" evidence="4">
    <location>
        <begin position="422"/>
        <end position="441"/>
    </location>
</feature>
<feature type="transmembrane region" description="Helical" evidence="4">
    <location>
        <begin position="224"/>
        <end position="246"/>
    </location>
</feature>
<dbReference type="InterPro" id="IPR050327">
    <property type="entry name" value="Proton-linked_MCT"/>
</dbReference>
<evidence type="ECO:0000259" key="5">
    <source>
        <dbReference type="PROSITE" id="PS50850"/>
    </source>
</evidence>
<dbReference type="Pfam" id="PF07690">
    <property type="entry name" value="MFS_1"/>
    <property type="match status" value="1"/>
</dbReference>
<dbReference type="InterPro" id="IPR011701">
    <property type="entry name" value="MFS"/>
</dbReference>
<gene>
    <name evidence="6" type="ORF">GCM10007853_09260</name>
</gene>
<dbReference type="EMBL" id="BSNK01000001">
    <property type="protein sequence ID" value="GLQ23052.1"/>
    <property type="molecule type" value="Genomic_DNA"/>
</dbReference>
<feature type="transmembrane region" description="Helical" evidence="4">
    <location>
        <begin position="293"/>
        <end position="314"/>
    </location>
</feature>
<feature type="transmembrane region" description="Helical" evidence="4">
    <location>
        <begin position="359"/>
        <end position="380"/>
    </location>
</feature>
<dbReference type="SUPFAM" id="SSF103473">
    <property type="entry name" value="MFS general substrate transporter"/>
    <property type="match status" value="1"/>
</dbReference>
<name>A0ABQ5V7J6_9PROT</name>
<dbReference type="Proteomes" id="UP001161391">
    <property type="component" value="Unassembled WGS sequence"/>
</dbReference>
<dbReference type="PANTHER" id="PTHR11360">
    <property type="entry name" value="MONOCARBOXYLATE TRANSPORTER"/>
    <property type="match status" value="1"/>
</dbReference>
<organism evidence="6 7">
    <name type="scientific">Algimonas ampicilliniresistens</name>
    <dbReference type="NCBI Taxonomy" id="1298735"/>
    <lineage>
        <taxon>Bacteria</taxon>
        <taxon>Pseudomonadati</taxon>
        <taxon>Pseudomonadota</taxon>
        <taxon>Alphaproteobacteria</taxon>
        <taxon>Maricaulales</taxon>
        <taxon>Robiginitomaculaceae</taxon>
        <taxon>Algimonas</taxon>
    </lineage>
</organism>
<keyword evidence="2 4" id="KW-1133">Transmembrane helix</keyword>
<evidence type="ECO:0000256" key="2">
    <source>
        <dbReference type="ARBA" id="ARBA00022989"/>
    </source>
</evidence>
<comment type="caution">
    <text evidence="6">The sequence shown here is derived from an EMBL/GenBank/DDBJ whole genome shotgun (WGS) entry which is preliminary data.</text>
</comment>
<feature type="domain" description="Major facilitator superfamily (MFS) profile" evidence="5">
    <location>
        <begin position="28"/>
        <end position="476"/>
    </location>
</feature>
<feature type="transmembrane region" description="Helical" evidence="4">
    <location>
        <begin position="386"/>
        <end position="410"/>
    </location>
</feature>
<sequence length="486" mass="52405">MEISGNKMAETAVKETTGEWARGWPIVLASLVGIALCLSPLPYWALIIIGPELAKEFGWSREVITAGFLFMTSGVLIGAPVAGQLVDRYGARRVLLPSIVALGLGTIGFSMMTADPRVFYLIFFVTAVLGSATLPITWTKAIVNNFDRHRGLALGIALTGTGLYGFVASPSIQAMINAFGWRWAYIGVGMLPLVLSLPLAFILFKDEKENRQLADVDTTAERSLMSWIWIPILIAIALCAVVITVLGQENGAVKAILMMAAFFITYLGYVFMKSGGPDVSPMPGLTVREIYSNYRFWIILFCFMLLGAVVSGIIANSKFILLDKGYTANQSASLLIGAGVIGLSTMVGRLVGGYLVDRIWAPLIGFVFLTVPALGCWILMGDFPLGLNVVALILVGLAAGVEFDLMAYFVSRYFGMKSYGRIYGLIYAAFGLGSGTSPIIFNLIRGTDPDYSTVLLMASFGFLIGGALLLTLGKYKDFGLDPHAHP</sequence>
<protein>
    <submittedName>
        <fullName evidence="6">MFS transporter</fullName>
    </submittedName>
</protein>
<feature type="transmembrane region" description="Helical" evidence="4">
    <location>
        <begin position="453"/>
        <end position="472"/>
    </location>
</feature>
<evidence type="ECO:0000256" key="3">
    <source>
        <dbReference type="ARBA" id="ARBA00023136"/>
    </source>
</evidence>